<dbReference type="KEGG" id="syw:SYNW0870"/>
<evidence type="ECO:0000313" key="2">
    <source>
        <dbReference type="EMBL" id="CAE07385.1"/>
    </source>
</evidence>
<dbReference type="STRING" id="84588.SYNW0870"/>
<dbReference type="HOGENOM" id="CLU_1146727_0_0_3"/>
<evidence type="ECO:0000313" key="3">
    <source>
        <dbReference type="Proteomes" id="UP000001422"/>
    </source>
</evidence>
<organism evidence="2 3">
    <name type="scientific">Parasynechococcus marenigrum (strain WH8102)</name>
    <dbReference type="NCBI Taxonomy" id="84588"/>
    <lineage>
        <taxon>Bacteria</taxon>
        <taxon>Bacillati</taxon>
        <taxon>Cyanobacteriota</taxon>
        <taxon>Cyanophyceae</taxon>
        <taxon>Synechococcales</taxon>
        <taxon>Prochlorococcaceae</taxon>
        <taxon>Parasynechococcus</taxon>
        <taxon>Parasynechococcus marenigrum</taxon>
    </lineage>
</organism>
<dbReference type="RefSeq" id="WP_011127735.1">
    <property type="nucleotide sequence ID" value="NC_005070.1"/>
</dbReference>
<protein>
    <submittedName>
        <fullName evidence="2">Conserved hypothetical</fullName>
    </submittedName>
</protein>
<sequence length="230" mass="25360">MEVLDLFPRSILRGTLPAPLLNQLIDLGESVLANPSASPDASAKLAGQLRQQRELRPDQPAVQQLSAEVLLPACDRWIRHVMDRQPPQGRGPWVPGRYRLQMIDLWINCQTAGDYNPTHTHGGSFSGVIFLKVPPQINGNSFDGQLCFHGPEDWHLQSFRTGMAHYVLPVPGEYYVFPAWQPHSVMPFRGDGERWSLAFNAVAAPAAAPQPSSPPGNVSLSSQRPVARGF</sequence>
<dbReference type="Gene3D" id="2.60.120.620">
    <property type="entry name" value="q2cbj1_9rhob like domain"/>
    <property type="match status" value="1"/>
</dbReference>
<accession>Q7U7W0</accession>
<proteinExistence type="predicted"/>
<dbReference type="Pfam" id="PF13759">
    <property type="entry name" value="2OG-FeII_Oxy_5"/>
    <property type="match status" value="1"/>
</dbReference>
<dbReference type="InterPro" id="IPR012668">
    <property type="entry name" value="CHP02466"/>
</dbReference>
<dbReference type="Proteomes" id="UP000001422">
    <property type="component" value="Chromosome"/>
</dbReference>
<dbReference type="AlphaFoldDB" id="Q7U7W0"/>
<evidence type="ECO:0000256" key="1">
    <source>
        <dbReference type="SAM" id="MobiDB-lite"/>
    </source>
</evidence>
<feature type="region of interest" description="Disordered" evidence="1">
    <location>
        <begin position="206"/>
        <end position="230"/>
    </location>
</feature>
<dbReference type="EMBL" id="BX569691">
    <property type="protein sequence ID" value="CAE07385.1"/>
    <property type="molecule type" value="Genomic_DNA"/>
</dbReference>
<keyword evidence="3" id="KW-1185">Reference proteome</keyword>
<name>Q7U7W0_PARMW</name>
<reference evidence="2 3" key="1">
    <citation type="journal article" date="2003" name="Nature">
        <title>The genome of a motile marine Synechococcus.</title>
        <authorList>
            <person name="Palenik B."/>
            <person name="Brahamsha B."/>
            <person name="Larimer F."/>
            <person name="Land M."/>
            <person name="Hauser L."/>
            <person name="Chain P."/>
            <person name="Lamerdin J."/>
            <person name="Regala W."/>
            <person name="Allen E.A."/>
            <person name="McCarren J."/>
            <person name="Paulsen I."/>
            <person name="Dufresne A."/>
            <person name="Partensky F."/>
            <person name="Webb E."/>
            <person name="Waterbury J."/>
        </authorList>
    </citation>
    <scope>NUCLEOTIDE SEQUENCE [LARGE SCALE GENOMIC DNA]</scope>
    <source>
        <strain evidence="2 3">WH8102</strain>
    </source>
</reference>
<gene>
    <name evidence="2" type="ordered locus">SYNW0870</name>
</gene>
<dbReference type="eggNOG" id="ENOG5033IMP">
    <property type="taxonomic scope" value="Bacteria"/>
</dbReference>